<evidence type="ECO:0000313" key="1">
    <source>
        <dbReference type="EMBL" id="VFJ48853.1"/>
    </source>
</evidence>
<dbReference type="EMBL" id="CAADEY010000023">
    <property type="protein sequence ID" value="VFJ48853.1"/>
    <property type="molecule type" value="Genomic_DNA"/>
</dbReference>
<proteinExistence type="predicted"/>
<accession>A0A450S9U9</accession>
<reference evidence="1" key="1">
    <citation type="submission" date="2019-02" db="EMBL/GenBank/DDBJ databases">
        <authorList>
            <person name="Gruber-Vodicka R. H."/>
            <person name="Seah K. B. B."/>
        </authorList>
    </citation>
    <scope>NUCLEOTIDE SEQUENCE</scope>
    <source>
        <strain evidence="1">BECK_DK161</strain>
    </source>
</reference>
<organism evidence="1">
    <name type="scientific">Candidatus Kentrum sp. DK</name>
    <dbReference type="NCBI Taxonomy" id="2126562"/>
    <lineage>
        <taxon>Bacteria</taxon>
        <taxon>Pseudomonadati</taxon>
        <taxon>Pseudomonadota</taxon>
        <taxon>Gammaproteobacteria</taxon>
        <taxon>Candidatus Kentrum</taxon>
    </lineage>
</organism>
<protein>
    <submittedName>
        <fullName evidence="1">Uncharacterized protein</fullName>
    </submittedName>
</protein>
<sequence length="147" mass="16337">MAGAWLIWAFPQQNHPKSDRLLGTGFRELAFFYQASFASDNASFWRVETGIKHNNQPRIAMTQMLEAVIDESGGSPSDSAAIHQGHPLCPGDDFRCSPRLPSETNAPDIGQGEVDSEEAKALFGIWKDNPAVDSVNGYLQELRRERF</sequence>
<gene>
    <name evidence="1" type="ORF">BECKDK2373C_GA0170839_102311</name>
</gene>
<name>A0A450S9U9_9GAMM</name>
<dbReference type="AlphaFoldDB" id="A0A450S9U9"/>